<name>A0A1G6UDX0_9PROT</name>
<accession>A0A1G6UDX0</accession>
<sequence length="43" mass="4542">MVAFMLGTAAITVMSVLARIALEEFLFQPAKEGSIVPQGFLGS</sequence>
<dbReference type="RefSeq" id="WP_256336678.1">
    <property type="nucleotide sequence ID" value="NZ_FMXZ01000001.1"/>
</dbReference>
<gene>
    <name evidence="1" type="ORF">SAMN04487779_1007116</name>
</gene>
<protein>
    <submittedName>
        <fullName evidence="1">Uncharacterized protein</fullName>
    </submittedName>
</protein>
<dbReference type="AlphaFoldDB" id="A0A1G6UDX0"/>
<reference evidence="1 2" key="1">
    <citation type="submission" date="2016-10" db="EMBL/GenBank/DDBJ databases">
        <authorList>
            <person name="de Groot N.N."/>
        </authorList>
    </citation>
    <scope>NUCLEOTIDE SEQUENCE [LARGE SCALE GENOMIC DNA]</scope>
    <source>
        <strain evidence="1 2">CPCC 100156</strain>
    </source>
</reference>
<evidence type="ECO:0000313" key="2">
    <source>
        <dbReference type="Proteomes" id="UP000198925"/>
    </source>
</evidence>
<dbReference type="EMBL" id="FMZX01000007">
    <property type="protein sequence ID" value="SDD38787.1"/>
    <property type="molecule type" value="Genomic_DNA"/>
</dbReference>
<evidence type="ECO:0000313" key="1">
    <source>
        <dbReference type="EMBL" id="SDD38787.1"/>
    </source>
</evidence>
<proteinExistence type="predicted"/>
<keyword evidence="2" id="KW-1185">Reference proteome</keyword>
<organism evidence="1 2">
    <name type="scientific">Belnapia rosea</name>
    <dbReference type="NCBI Taxonomy" id="938405"/>
    <lineage>
        <taxon>Bacteria</taxon>
        <taxon>Pseudomonadati</taxon>
        <taxon>Pseudomonadota</taxon>
        <taxon>Alphaproteobacteria</taxon>
        <taxon>Acetobacterales</taxon>
        <taxon>Roseomonadaceae</taxon>
        <taxon>Belnapia</taxon>
    </lineage>
</organism>
<dbReference type="Proteomes" id="UP000198925">
    <property type="component" value="Unassembled WGS sequence"/>
</dbReference>